<dbReference type="InterPro" id="IPR023213">
    <property type="entry name" value="CAT-like_dom_sf"/>
</dbReference>
<evidence type="ECO:0000256" key="1">
    <source>
        <dbReference type="ARBA" id="ARBA00004771"/>
    </source>
</evidence>
<keyword evidence="9 11" id="KW-0012">Acyltransferase</keyword>
<keyword evidence="7 11" id="KW-0319">Glycerol metabolism</keyword>
<keyword evidence="8 11" id="KW-0443">Lipid metabolism</keyword>
<dbReference type="EC" id="2.3.1.20" evidence="4 11"/>
<evidence type="ECO:0000256" key="8">
    <source>
        <dbReference type="ARBA" id="ARBA00023098"/>
    </source>
</evidence>
<dbReference type="GO" id="GO:0071731">
    <property type="term" value="P:response to nitric oxide"/>
    <property type="evidence" value="ECO:0007669"/>
    <property type="project" value="TreeGrafter"/>
</dbReference>
<evidence type="ECO:0000256" key="3">
    <source>
        <dbReference type="ARBA" id="ARBA00009587"/>
    </source>
</evidence>
<dbReference type="UniPathway" id="UPA00282"/>
<dbReference type="GO" id="GO:0005886">
    <property type="term" value="C:plasma membrane"/>
    <property type="evidence" value="ECO:0007669"/>
    <property type="project" value="TreeGrafter"/>
</dbReference>
<dbReference type="GO" id="GO:0001666">
    <property type="term" value="P:response to hypoxia"/>
    <property type="evidence" value="ECO:0007669"/>
    <property type="project" value="TreeGrafter"/>
</dbReference>
<dbReference type="GO" id="GO:0006071">
    <property type="term" value="P:glycerol metabolic process"/>
    <property type="evidence" value="ECO:0007669"/>
    <property type="project" value="UniProtKB-KW"/>
</dbReference>
<dbReference type="PANTHER" id="PTHR31650">
    <property type="entry name" value="O-ACYLTRANSFERASE (WSD1-LIKE) FAMILY PROTEIN"/>
    <property type="match status" value="1"/>
</dbReference>
<accession>A0A1G6RH86</accession>
<keyword evidence="5 11" id="KW-0444">Lipid biosynthesis</keyword>
<dbReference type="Pfam" id="PF03007">
    <property type="entry name" value="WS_DGAT_cat"/>
    <property type="match status" value="1"/>
</dbReference>
<dbReference type="GO" id="GO:0004144">
    <property type="term" value="F:diacylglycerol O-acyltransferase activity"/>
    <property type="evidence" value="ECO:0007669"/>
    <property type="project" value="UniProtKB-EC"/>
</dbReference>
<dbReference type="GO" id="GO:0051701">
    <property type="term" value="P:biological process involved in interaction with host"/>
    <property type="evidence" value="ECO:0007669"/>
    <property type="project" value="TreeGrafter"/>
</dbReference>
<proteinExistence type="inferred from homology"/>
<evidence type="ECO:0000259" key="13">
    <source>
        <dbReference type="Pfam" id="PF06974"/>
    </source>
</evidence>
<evidence type="ECO:0000256" key="7">
    <source>
        <dbReference type="ARBA" id="ARBA00022798"/>
    </source>
</evidence>
<dbReference type="RefSeq" id="WP_090855330.1">
    <property type="nucleotide sequence ID" value="NZ_FMZM01000005.1"/>
</dbReference>
<comment type="pathway">
    <text evidence="2">Lipid metabolism.</text>
</comment>
<comment type="catalytic activity">
    <reaction evidence="10 11">
        <text>an acyl-CoA + a 1,2-diacyl-sn-glycerol = a triacyl-sn-glycerol + CoA</text>
        <dbReference type="Rhea" id="RHEA:10868"/>
        <dbReference type="ChEBI" id="CHEBI:17815"/>
        <dbReference type="ChEBI" id="CHEBI:57287"/>
        <dbReference type="ChEBI" id="CHEBI:58342"/>
        <dbReference type="ChEBI" id="CHEBI:64615"/>
        <dbReference type="EC" id="2.3.1.20"/>
    </reaction>
</comment>
<evidence type="ECO:0000256" key="2">
    <source>
        <dbReference type="ARBA" id="ARBA00005189"/>
    </source>
</evidence>
<evidence type="ECO:0000256" key="11">
    <source>
        <dbReference type="RuleBase" id="RU361241"/>
    </source>
</evidence>
<dbReference type="Pfam" id="PF06974">
    <property type="entry name" value="WS_DGAT_C"/>
    <property type="match status" value="1"/>
</dbReference>
<name>A0A1G6RH86_9ACTN</name>
<dbReference type="OrthoDB" id="9810950at2"/>
<evidence type="ECO:0000313" key="14">
    <source>
        <dbReference type="EMBL" id="SDD03928.1"/>
    </source>
</evidence>
<evidence type="ECO:0000256" key="10">
    <source>
        <dbReference type="ARBA" id="ARBA00048109"/>
    </source>
</evidence>
<dbReference type="InterPro" id="IPR004255">
    <property type="entry name" value="O-acyltransferase_WSD1_N"/>
</dbReference>
<evidence type="ECO:0000256" key="5">
    <source>
        <dbReference type="ARBA" id="ARBA00022516"/>
    </source>
</evidence>
<dbReference type="SUPFAM" id="SSF52777">
    <property type="entry name" value="CoA-dependent acyltransferases"/>
    <property type="match status" value="1"/>
</dbReference>
<dbReference type="Gene3D" id="3.30.559.30">
    <property type="entry name" value="Nonribosomal peptide synthetase, condensation domain"/>
    <property type="match status" value="1"/>
</dbReference>
<dbReference type="GO" id="GO:0019432">
    <property type="term" value="P:triglyceride biosynthetic process"/>
    <property type="evidence" value="ECO:0007669"/>
    <property type="project" value="UniProtKB-UniPathway"/>
</dbReference>
<dbReference type="InterPro" id="IPR014292">
    <property type="entry name" value="Acyl_transf_WS/DGAT"/>
</dbReference>
<sequence length="488" mass="52653">MDRLSGLDASFLYLETPAQLMHVCGVIVLDPSTIPDGYSFATMQAEIDRRVRDVPEFTRKLRRVPMGLDHPVWVRDKQFDIERHVHRLALPTPGGYRELMDLVGHLAGLPLDRSRPLWEMWIIEGYDGGSGSDRIVVFTKMHHATVDGVSGANLVSHLCSLEPAADPLASAEPQAPAHDPGQLELLGRAVVSNVTKPLSAVRLLAPSAALVTKTVGRARAGTAMAAPLRAPRTSFNGTITGHRAIALADLDLEDVRAIKRETGTTVNDVVLAVAGGALRSYLDDRGELPDDSLLATVPVSVRESTRRSSGANKVSALFTKLGTDEEDPLERLSEMALRNKNAKDHHHAISADALQDWAEFAAPRTFGLAVRAYANLRLAEKHPVVHNLVISNVPGPPVPLYFTGARVDVLSPLGPVFHGAGLNITVMSNNGKVHVGVIACRESMPDVDDLVQRFPAELAVLKAAVAARNTATPLRRRRARSRAAGPTP</sequence>
<dbReference type="InterPro" id="IPR045034">
    <property type="entry name" value="O-acyltransferase_WSD1-like"/>
</dbReference>
<evidence type="ECO:0000256" key="9">
    <source>
        <dbReference type="ARBA" id="ARBA00023315"/>
    </source>
</evidence>
<feature type="domain" description="O-acyltransferase WSD1 C-terminal" evidence="13">
    <location>
        <begin position="312"/>
        <end position="461"/>
    </location>
</feature>
<dbReference type="Gene3D" id="3.30.559.10">
    <property type="entry name" value="Chloramphenicol acetyltransferase-like domain"/>
    <property type="match status" value="1"/>
</dbReference>
<dbReference type="PANTHER" id="PTHR31650:SF1">
    <property type="entry name" value="WAX ESTER SYNTHASE_DIACYLGLYCEROL ACYLTRANSFERASE 4-RELATED"/>
    <property type="match status" value="1"/>
</dbReference>
<dbReference type="InterPro" id="IPR009721">
    <property type="entry name" value="O-acyltransferase_WSD1_C"/>
</dbReference>
<comment type="pathway">
    <text evidence="1 11">Glycerolipid metabolism; triacylglycerol biosynthesis.</text>
</comment>
<dbReference type="AlphaFoldDB" id="A0A1G6RH86"/>
<reference evidence="14 15" key="1">
    <citation type="submission" date="2016-10" db="EMBL/GenBank/DDBJ databases">
        <authorList>
            <person name="de Groot N.N."/>
        </authorList>
    </citation>
    <scope>NUCLEOTIDE SEQUENCE [LARGE SCALE GENOMIC DNA]</scope>
    <source>
        <strain evidence="14 15">CGMCC 4.6858</strain>
    </source>
</reference>
<dbReference type="Proteomes" id="UP000199034">
    <property type="component" value="Unassembled WGS sequence"/>
</dbReference>
<protein>
    <recommendedName>
        <fullName evidence="4 11">Diacylglycerol O-acyltransferase</fullName>
        <ecNumber evidence="4 11">2.3.1.20</ecNumber>
    </recommendedName>
</protein>
<evidence type="ECO:0000313" key="15">
    <source>
        <dbReference type="Proteomes" id="UP000199034"/>
    </source>
</evidence>
<comment type="similarity">
    <text evidence="3 11">Belongs to the long-chain O-acyltransferase family.</text>
</comment>
<dbReference type="NCBIfam" id="TIGR02946">
    <property type="entry name" value="acyl_WS_DGAT"/>
    <property type="match status" value="1"/>
</dbReference>
<keyword evidence="6 11" id="KW-0808">Transferase</keyword>
<evidence type="ECO:0000256" key="6">
    <source>
        <dbReference type="ARBA" id="ARBA00022679"/>
    </source>
</evidence>
<evidence type="ECO:0000256" key="4">
    <source>
        <dbReference type="ARBA" id="ARBA00013244"/>
    </source>
</evidence>
<gene>
    <name evidence="14" type="ORF">SAMN05421872_105282</name>
</gene>
<keyword evidence="15" id="KW-1185">Reference proteome</keyword>
<evidence type="ECO:0000259" key="12">
    <source>
        <dbReference type="Pfam" id="PF03007"/>
    </source>
</evidence>
<organism evidence="14 15">
    <name type="scientific">Nocardioides lianchengensis</name>
    <dbReference type="NCBI Taxonomy" id="1045774"/>
    <lineage>
        <taxon>Bacteria</taxon>
        <taxon>Bacillati</taxon>
        <taxon>Actinomycetota</taxon>
        <taxon>Actinomycetes</taxon>
        <taxon>Propionibacteriales</taxon>
        <taxon>Nocardioidaceae</taxon>
        <taxon>Nocardioides</taxon>
    </lineage>
</organism>
<dbReference type="EMBL" id="FMZM01000005">
    <property type="protein sequence ID" value="SDD03928.1"/>
    <property type="molecule type" value="Genomic_DNA"/>
</dbReference>
<feature type="domain" description="O-acyltransferase WSD1-like N-terminal" evidence="12">
    <location>
        <begin position="4"/>
        <end position="270"/>
    </location>
</feature>
<dbReference type="STRING" id="1045774.SAMN05421872_105282"/>